<keyword evidence="4 7" id="KW-0812">Transmembrane</keyword>
<comment type="caution">
    <text evidence="9">The sequence shown here is derived from an EMBL/GenBank/DDBJ whole genome shotgun (WGS) entry which is preliminary data.</text>
</comment>
<gene>
    <name evidence="9" type="ORF">PTD2_04186</name>
</gene>
<dbReference type="HOGENOM" id="CLU_008861_1_0_6"/>
<dbReference type="GO" id="GO:0005886">
    <property type="term" value="C:plasma membrane"/>
    <property type="evidence" value="ECO:0007669"/>
    <property type="project" value="UniProtKB-SubCell"/>
</dbReference>
<evidence type="ECO:0000313" key="10">
    <source>
        <dbReference type="Proteomes" id="UP000006201"/>
    </source>
</evidence>
<feature type="transmembrane region" description="Helical" evidence="7">
    <location>
        <begin position="634"/>
        <end position="651"/>
    </location>
</feature>
<dbReference type="InterPro" id="IPR000731">
    <property type="entry name" value="SSD"/>
</dbReference>
<evidence type="ECO:0000256" key="6">
    <source>
        <dbReference type="ARBA" id="ARBA00023136"/>
    </source>
</evidence>
<dbReference type="AlphaFoldDB" id="A4C5A8"/>
<reference evidence="9 10" key="1">
    <citation type="submission" date="2006-02" db="EMBL/GenBank/DDBJ databases">
        <authorList>
            <person name="Moran M.A."/>
            <person name="Kjelleberg S."/>
            <person name="Egan S."/>
            <person name="Saunders N."/>
            <person name="Thomas T."/>
            <person name="Ferriera S."/>
            <person name="Johnson J."/>
            <person name="Kravitz S."/>
            <person name="Halpern A."/>
            <person name="Remington K."/>
            <person name="Beeson K."/>
            <person name="Tran B."/>
            <person name="Rogers Y.-H."/>
            <person name="Friedman R."/>
            <person name="Venter J.C."/>
        </authorList>
    </citation>
    <scope>NUCLEOTIDE SEQUENCE [LARGE SCALE GENOMIC DNA]</scope>
    <source>
        <strain evidence="9 10">D2</strain>
    </source>
</reference>
<feature type="transmembrane region" description="Helical" evidence="7">
    <location>
        <begin position="281"/>
        <end position="301"/>
    </location>
</feature>
<evidence type="ECO:0000256" key="5">
    <source>
        <dbReference type="ARBA" id="ARBA00022989"/>
    </source>
</evidence>
<feature type="transmembrane region" description="Helical" evidence="7">
    <location>
        <begin position="223"/>
        <end position="240"/>
    </location>
</feature>
<dbReference type="PANTHER" id="PTHR33406">
    <property type="entry name" value="MEMBRANE PROTEIN MJ1562-RELATED"/>
    <property type="match status" value="1"/>
</dbReference>
<sequence length="776" mass="85852">MKTDTLPAWLTKPGILLILLSILITIIAAGMQNLSFRGDYRIFFAEDNPQLQAFDAIERTFNKNDNLSLVIAPPSDELFSRQYLTLVRDITEAAWQIPYSTRVDSISNYQHTQAQQDDLLVADLIDKFDSVTQEQVQQAKAVALTRPELVNRLVSFDGKVAVVNVTIALDDAEKTAQANEIEAFSKKLIAEFQEQYPEVTFYRSGIIMMNYSFFSSAQQDSSTLVPLMFLIVLIVLGLMLRSITAVITTFVVLIVAITSTLGIAGWLGMAINTASVNVPTIVMTLAVADCVHIIASMRHGLSQGNNKLQALAFAVRINNKPVFITSITTAIGFLTMNFSDVPAIREFGNLTAIGVIFAWLLSISLLPAMLYFLPQKVTQQSARQLEQQGMARFAEFITSRAKPVLWISVILIAFATGFIGQNKINDEAVKYFSVDNEFRQAADFMAERISGMATLSIALDSGAPGGINEPTYLAVLDQFSTWLRAQPEVNNVVSLSDVLKRLNKSMHGDDQAFYRLAPERTLGAQYLLMYEMSLPYGLDLNNQINISKSQSRVMVVLENLGSTEMLAFEQRMNTWLAQHASQYHYLASSPSLMFAHIGERNMKSMLTSLPLALILISALLIFALRDWRLGTMSLLPNILPALAGFGLWGLISGEINLGLSIVASMTLGIIVDDTVHFLAKYQYAKRQGNNAAESVRYAFVTVGKALWITTVVLVAGFSILALSDFRLNSDMGQLTALIISIALLVDFFLLPAFLILFDHQYTSEAHNENLVRTTTA</sequence>
<dbReference type="STRING" id="87626.PTD2_04186"/>
<evidence type="ECO:0000256" key="2">
    <source>
        <dbReference type="ARBA" id="ARBA00010157"/>
    </source>
</evidence>
<dbReference type="OrthoDB" id="9803781at2"/>
<evidence type="ECO:0000256" key="7">
    <source>
        <dbReference type="SAM" id="Phobius"/>
    </source>
</evidence>
<keyword evidence="3" id="KW-1003">Cell membrane</keyword>
<feature type="transmembrane region" description="Helical" evidence="7">
    <location>
        <begin position="403"/>
        <end position="420"/>
    </location>
</feature>
<accession>A4C5A8</accession>
<feature type="transmembrane region" description="Helical" evidence="7">
    <location>
        <begin position="247"/>
        <end position="269"/>
    </location>
</feature>
<dbReference type="PROSITE" id="PS50156">
    <property type="entry name" value="SSD"/>
    <property type="match status" value="2"/>
</dbReference>
<protein>
    <submittedName>
        <fullName evidence="9">Predicted exporter</fullName>
    </submittedName>
</protein>
<dbReference type="eggNOG" id="COG1033">
    <property type="taxonomic scope" value="Bacteria"/>
</dbReference>
<keyword evidence="6 7" id="KW-0472">Membrane</keyword>
<keyword evidence="10" id="KW-1185">Reference proteome</keyword>
<dbReference type="Pfam" id="PF03176">
    <property type="entry name" value="MMPL"/>
    <property type="match status" value="2"/>
</dbReference>
<dbReference type="RefSeq" id="WP_009837038.1">
    <property type="nucleotide sequence ID" value="NZ_AAOH01000001.1"/>
</dbReference>
<dbReference type="Proteomes" id="UP000006201">
    <property type="component" value="Unassembled WGS sequence"/>
</dbReference>
<feature type="transmembrane region" description="Helical" evidence="7">
    <location>
        <begin position="322"/>
        <end position="339"/>
    </location>
</feature>
<dbReference type="PANTHER" id="PTHR33406:SF6">
    <property type="entry name" value="MEMBRANE PROTEIN YDGH-RELATED"/>
    <property type="match status" value="1"/>
</dbReference>
<dbReference type="InterPro" id="IPR050545">
    <property type="entry name" value="Mycobact_MmpL"/>
</dbReference>
<feature type="transmembrane region" description="Helical" evidence="7">
    <location>
        <begin position="605"/>
        <end position="622"/>
    </location>
</feature>
<evidence type="ECO:0000256" key="3">
    <source>
        <dbReference type="ARBA" id="ARBA00022475"/>
    </source>
</evidence>
<dbReference type="SUPFAM" id="SSF82866">
    <property type="entry name" value="Multidrug efflux transporter AcrB transmembrane domain"/>
    <property type="match status" value="2"/>
</dbReference>
<feature type="transmembrane region" description="Helical" evidence="7">
    <location>
        <begin position="734"/>
        <end position="757"/>
    </location>
</feature>
<feature type="transmembrane region" description="Helical" evidence="7">
    <location>
        <begin position="351"/>
        <end position="373"/>
    </location>
</feature>
<feature type="domain" description="SSD" evidence="8">
    <location>
        <begin position="247"/>
        <end position="372"/>
    </location>
</feature>
<comment type="similarity">
    <text evidence="2">Belongs to the resistance-nodulation-cell division (RND) (TC 2.A.6) family. MmpL subfamily.</text>
</comment>
<evidence type="ECO:0000259" key="8">
    <source>
        <dbReference type="PROSITE" id="PS50156"/>
    </source>
</evidence>
<keyword evidence="5 7" id="KW-1133">Transmembrane helix</keyword>
<evidence type="ECO:0000313" key="9">
    <source>
        <dbReference type="EMBL" id="EAR30740.1"/>
    </source>
</evidence>
<dbReference type="Gene3D" id="1.20.1640.10">
    <property type="entry name" value="Multidrug efflux transporter AcrB transmembrane domain"/>
    <property type="match status" value="2"/>
</dbReference>
<comment type="subcellular location">
    <subcellularLocation>
        <location evidence="1">Cell membrane</location>
        <topology evidence="1">Multi-pass membrane protein</topology>
    </subcellularLocation>
</comment>
<feature type="transmembrane region" description="Helical" evidence="7">
    <location>
        <begin position="657"/>
        <end position="679"/>
    </location>
</feature>
<name>A4C5A8_9GAMM</name>
<dbReference type="InterPro" id="IPR004869">
    <property type="entry name" value="MMPL_dom"/>
</dbReference>
<feature type="domain" description="SSD" evidence="8">
    <location>
        <begin position="629"/>
        <end position="756"/>
    </location>
</feature>
<proteinExistence type="inferred from homology"/>
<feature type="transmembrane region" description="Helical" evidence="7">
    <location>
        <begin position="15"/>
        <end position="34"/>
    </location>
</feature>
<dbReference type="EMBL" id="AAOH01000001">
    <property type="protein sequence ID" value="EAR30740.1"/>
    <property type="molecule type" value="Genomic_DNA"/>
</dbReference>
<organism evidence="9 10">
    <name type="scientific">Pseudoalteromonas tunicata D2</name>
    <dbReference type="NCBI Taxonomy" id="87626"/>
    <lineage>
        <taxon>Bacteria</taxon>
        <taxon>Pseudomonadati</taxon>
        <taxon>Pseudomonadota</taxon>
        <taxon>Gammaproteobacteria</taxon>
        <taxon>Alteromonadales</taxon>
        <taxon>Pseudoalteromonadaceae</taxon>
        <taxon>Pseudoalteromonas</taxon>
    </lineage>
</organism>
<evidence type="ECO:0000256" key="1">
    <source>
        <dbReference type="ARBA" id="ARBA00004651"/>
    </source>
</evidence>
<feature type="transmembrane region" description="Helical" evidence="7">
    <location>
        <begin position="699"/>
        <end position="722"/>
    </location>
</feature>
<evidence type="ECO:0000256" key="4">
    <source>
        <dbReference type="ARBA" id="ARBA00022692"/>
    </source>
</evidence>